<evidence type="ECO:0000313" key="2">
    <source>
        <dbReference type="Proteomes" id="UP000828390"/>
    </source>
</evidence>
<dbReference type="EMBL" id="JAIWYP010000011">
    <property type="protein sequence ID" value="KAH3739462.1"/>
    <property type="molecule type" value="Genomic_DNA"/>
</dbReference>
<reference evidence="1" key="2">
    <citation type="submission" date="2020-11" db="EMBL/GenBank/DDBJ databases">
        <authorList>
            <person name="McCartney M.A."/>
            <person name="Auch B."/>
            <person name="Kono T."/>
            <person name="Mallez S."/>
            <person name="Becker A."/>
            <person name="Gohl D.M."/>
            <person name="Silverstein K.A.T."/>
            <person name="Koren S."/>
            <person name="Bechman K.B."/>
            <person name="Herman A."/>
            <person name="Abrahante J.E."/>
            <person name="Garbe J."/>
        </authorList>
    </citation>
    <scope>NUCLEOTIDE SEQUENCE</scope>
    <source>
        <strain evidence="1">Duluth1</strain>
        <tissue evidence="1">Whole animal</tissue>
    </source>
</reference>
<reference evidence="1" key="1">
    <citation type="journal article" date="2019" name="bioRxiv">
        <title>The Genome of the Zebra Mussel, Dreissena polymorpha: A Resource for Invasive Species Research.</title>
        <authorList>
            <person name="McCartney M.A."/>
            <person name="Auch B."/>
            <person name="Kono T."/>
            <person name="Mallez S."/>
            <person name="Zhang Y."/>
            <person name="Obille A."/>
            <person name="Becker A."/>
            <person name="Abrahante J.E."/>
            <person name="Garbe J."/>
            <person name="Badalamenti J.P."/>
            <person name="Herman A."/>
            <person name="Mangelson H."/>
            <person name="Liachko I."/>
            <person name="Sullivan S."/>
            <person name="Sone E.D."/>
            <person name="Koren S."/>
            <person name="Silverstein K.A.T."/>
            <person name="Beckman K.B."/>
            <person name="Gohl D.M."/>
        </authorList>
    </citation>
    <scope>NUCLEOTIDE SEQUENCE</scope>
    <source>
        <strain evidence="1">Duluth1</strain>
        <tissue evidence="1">Whole animal</tissue>
    </source>
</reference>
<name>A0A9D4I0K2_DREPO</name>
<protein>
    <submittedName>
        <fullName evidence="1">Uncharacterized protein</fullName>
    </submittedName>
</protein>
<comment type="caution">
    <text evidence="1">The sequence shown here is derived from an EMBL/GenBank/DDBJ whole genome shotgun (WGS) entry which is preliminary data.</text>
</comment>
<sequence length="53" mass="5616">MSPGPPAYRMSALPSEISGPLTQHITNPASVRSLGTTVFSPAKSEIVLEFESE</sequence>
<dbReference type="AlphaFoldDB" id="A0A9D4I0K2"/>
<organism evidence="1 2">
    <name type="scientific">Dreissena polymorpha</name>
    <name type="common">Zebra mussel</name>
    <name type="synonym">Mytilus polymorpha</name>
    <dbReference type="NCBI Taxonomy" id="45954"/>
    <lineage>
        <taxon>Eukaryota</taxon>
        <taxon>Metazoa</taxon>
        <taxon>Spiralia</taxon>
        <taxon>Lophotrochozoa</taxon>
        <taxon>Mollusca</taxon>
        <taxon>Bivalvia</taxon>
        <taxon>Autobranchia</taxon>
        <taxon>Heteroconchia</taxon>
        <taxon>Euheterodonta</taxon>
        <taxon>Imparidentia</taxon>
        <taxon>Neoheterodontei</taxon>
        <taxon>Myida</taxon>
        <taxon>Dreissenoidea</taxon>
        <taxon>Dreissenidae</taxon>
        <taxon>Dreissena</taxon>
    </lineage>
</organism>
<evidence type="ECO:0000313" key="1">
    <source>
        <dbReference type="EMBL" id="KAH3739462.1"/>
    </source>
</evidence>
<proteinExistence type="predicted"/>
<gene>
    <name evidence="1" type="ORF">DPMN_046114</name>
</gene>
<accession>A0A9D4I0K2</accession>
<keyword evidence="2" id="KW-1185">Reference proteome</keyword>
<dbReference type="Proteomes" id="UP000828390">
    <property type="component" value="Unassembled WGS sequence"/>
</dbReference>